<evidence type="ECO:0000256" key="10">
    <source>
        <dbReference type="HAMAP-Rule" id="MF_01151"/>
    </source>
</evidence>
<evidence type="ECO:0000256" key="5">
    <source>
        <dbReference type="ARBA" id="ARBA00023016"/>
    </source>
</evidence>
<evidence type="ECO:0000256" key="13">
    <source>
        <dbReference type="SAM" id="Coils"/>
    </source>
</evidence>
<evidence type="ECO:0000256" key="7">
    <source>
        <dbReference type="ARBA" id="ARBA00053401"/>
    </source>
</evidence>
<dbReference type="HAMAP" id="MF_01151">
    <property type="entry name" value="GrpE"/>
    <property type="match status" value="1"/>
</dbReference>
<name>A0A1H9S5D9_9BACI</name>
<protein>
    <recommendedName>
        <fullName evidence="8 10">Protein GrpE</fullName>
    </recommendedName>
    <alternativeName>
        <fullName evidence="9 10">HSP-70 cofactor</fullName>
    </alternativeName>
</protein>
<feature type="coiled-coil region" evidence="13">
    <location>
        <begin position="57"/>
        <end position="84"/>
    </location>
</feature>
<comment type="function">
    <text evidence="7 10 11">Participates actively in the response to hyperosmotic and heat shock by preventing the aggregation of stress-denatured proteins, in association with DnaK and GrpE. It is the nucleotide exchange factor for DnaK and may function as a thermosensor. Unfolded proteins bind initially to DnaJ; upon interaction with the DnaJ-bound protein, DnaK hydrolyzes its bound ATP, resulting in the formation of a stable complex. GrpE releases ADP from DnaK; ATP binding to DnaK triggers the release of the substrate protein, thus completing the reaction cycle. Several rounds of ATP-dependent interactions between DnaJ, DnaK and GrpE are required for fully efficient folding.</text>
</comment>
<evidence type="ECO:0000256" key="4">
    <source>
        <dbReference type="ARBA" id="ARBA00022490"/>
    </source>
</evidence>
<gene>
    <name evidence="10" type="primary">grpE</name>
    <name evidence="15" type="ORF">SAMN05444126_10652</name>
</gene>
<comment type="subunit">
    <text evidence="3 10">Homodimer.</text>
</comment>
<feature type="compositionally biased region" description="Acidic residues" evidence="14">
    <location>
        <begin position="27"/>
        <end position="40"/>
    </location>
</feature>
<keyword evidence="4 10" id="KW-0963">Cytoplasm</keyword>
<evidence type="ECO:0000256" key="12">
    <source>
        <dbReference type="RuleBase" id="RU004478"/>
    </source>
</evidence>
<dbReference type="PROSITE" id="PS01071">
    <property type="entry name" value="GRPE"/>
    <property type="match status" value="1"/>
</dbReference>
<evidence type="ECO:0000256" key="2">
    <source>
        <dbReference type="ARBA" id="ARBA00009054"/>
    </source>
</evidence>
<evidence type="ECO:0000256" key="6">
    <source>
        <dbReference type="ARBA" id="ARBA00023186"/>
    </source>
</evidence>
<dbReference type="EMBL" id="FOGV01000006">
    <property type="protein sequence ID" value="SER80204.1"/>
    <property type="molecule type" value="Genomic_DNA"/>
</dbReference>
<organism evidence="15 16">
    <name type="scientific">Salisediminibacterium halotolerans</name>
    <dbReference type="NCBI Taxonomy" id="517425"/>
    <lineage>
        <taxon>Bacteria</taxon>
        <taxon>Bacillati</taxon>
        <taxon>Bacillota</taxon>
        <taxon>Bacilli</taxon>
        <taxon>Bacillales</taxon>
        <taxon>Bacillaceae</taxon>
        <taxon>Salisediminibacterium</taxon>
    </lineage>
</organism>
<reference evidence="16" key="1">
    <citation type="submission" date="2016-10" db="EMBL/GenBank/DDBJ databases">
        <authorList>
            <person name="de Groot N.N."/>
        </authorList>
    </citation>
    <scope>NUCLEOTIDE SEQUENCE [LARGE SCALE GENOMIC DNA]</scope>
    <source>
        <strain evidence="16">10nlg</strain>
    </source>
</reference>
<sequence length="202" mass="23135">MNNDKEHAADEKVHEEENNETVHVTDEAIEESEPVSDEASENTAEHTDDEWVPKSELEDLGVKLKEMEEKLLRVQADYDNFRRRTKQEKEAAAKYRSQNLAESLLPAIDNFERAMMITPEAEETQSLLKGVQMVYNQLLEALEKEGVTPIASVGEPFDPHYHQAVMQEESAEYDSNIVIEEMQKGYRLNDRVLRPAMVKVSA</sequence>
<dbReference type="GO" id="GO:0006457">
    <property type="term" value="P:protein folding"/>
    <property type="evidence" value="ECO:0007669"/>
    <property type="project" value="InterPro"/>
</dbReference>
<evidence type="ECO:0000313" key="16">
    <source>
        <dbReference type="Proteomes" id="UP000199318"/>
    </source>
</evidence>
<dbReference type="GO" id="GO:0042803">
    <property type="term" value="F:protein homodimerization activity"/>
    <property type="evidence" value="ECO:0007669"/>
    <property type="project" value="InterPro"/>
</dbReference>
<evidence type="ECO:0000313" key="15">
    <source>
        <dbReference type="EMBL" id="SER80204.1"/>
    </source>
</evidence>
<dbReference type="RefSeq" id="WP_281242796.1">
    <property type="nucleotide sequence ID" value="NZ_FOGV01000006.1"/>
</dbReference>
<evidence type="ECO:0000256" key="8">
    <source>
        <dbReference type="ARBA" id="ARBA00072274"/>
    </source>
</evidence>
<dbReference type="Proteomes" id="UP000199318">
    <property type="component" value="Unassembled WGS sequence"/>
</dbReference>
<dbReference type="Pfam" id="PF01025">
    <property type="entry name" value="GrpE"/>
    <property type="match status" value="1"/>
</dbReference>
<evidence type="ECO:0000256" key="1">
    <source>
        <dbReference type="ARBA" id="ARBA00004496"/>
    </source>
</evidence>
<accession>A0A1H9S5D9</accession>
<dbReference type="GO" id="GO:0051082">
    <property type="term" value="F:unfolded protein binding"/>
    <property type="evidence" value="ECO:0007669"/>
    <property type="project" value="TreeGrafter"/>
</dbReference>
<feature type="region of interest" description="Disordered" evidence="14">
    <location>
        <begin position="1"/>
        <end position="54"/>
    </location>
</feature>
<dbReference type="NCBIfam" id="NF010738">
    <property type="entry name" value="PRK14140.1"/>
    <property type="match status" value="1"/>
</dbReference>
<keyword evidence="6 10" id="KW-0143">Chaperone</keyword>
<dbReference type="SUPFAM" id="SSF51064">
    <property type="entry name" value="Head domain of nucleotide exchange factor GrpE"/>
    <property type="match status" value="1"/>
</dbReference>
<evidence type="ECO:0000256" key="9">
    <source>
        <dbReference type="ARBA" id="ARBA00076414"/>
    </source>
</evidence>
<evidence type="ECO:0000256" key="3">
    <source>
        <dbReference type="ARBA" id="ARBA00011738"/>
    </source>
</evidence>
<evidence type="ECO:0000256" key="11">
    <source>
        <dbReference type="RuleBase" id="RU000639"/>
    </source>
</evidence>
<dbReference type="AlphaFoldDB" id="A0A1H9S5D9"/>
<dbReference type="GO" id="GO:0000774">
    <property type="term" value="F:adenyl-nucleotide exchange factor activity"/>
    <property type="evidence" value="ECO:0007669"/>
    <property type="project" value="InterPro"/>
</dbReference>
<dbReference type="GO" id="GO:0005737">
    <property type="term" value="C:cytoplasm"/>
    <property type="evidence" value="ECO:0007669"/>
    <property type="project" value="UniProtKB-SubCell"/>
</dbReference>
<dbReference type="Gene3D" id="2.30.22.10">
    <property type="entry name" value="Head domain of nucleotide exchange factor GrpE"/>
    <property type="match status" value="1"/>
</dbReference>
<dbReference type="PANTHER" id="PTHR21237">
    <property type="entry name" value="GRPE PROTEIN"/>
    <property type="match status" value="1"/>
</dbReference>
<dbReference type="InterPro" id="IPR009012">
    <property type="entry name" value="GrpE_head"/>
</dbReference>
<dbReference type="PANTHER" id="PTHR21237:SF23">
    <property type="entry name" value="GRPE PROTEIN HOMOLOG, MITOCHONDRIAL"/>
    <property type="match status" value="1"/>
</dbReference>
<dbReference type="CDD" id="cd00446">
    <property type="entry name" value="GrpE"/>
    <property type="match status" value="1"/>
</dbReference>
<dbReference type="InterPro" id="IPR013805">
    <property type="entry name" value="GrpE_CC"/>
</dbReference>
<keyword evidence="13" id="KW-0175">Coiled coil</keyword>
<comment type="similarity">
    <text evidence="2 10 12">Belongs to the GrpE family.</text>
</comment>
<dbReference type="FunFam" id="2.30.22.10:FF:000001">
    <property type="entry name" value="Protein GrpE"/>
    <property type="match status" value="1"/>
</dbReference>
<evidence type="ECO:0000256" key="14">
    <source>
        <dbReference type="SAM" id="MobiDB-lite"/>
    </source>
</evidence>
<dbReference type="InterPro" id="IPR000740">
    <property type="entry name" value="GrpE"/>
</dbReference>
<keyword evidence="5 10" id="KW-0346">Stress response</keyword>
<dbReference type="Gene3D" id="3.90.20.20">
    <property type="match status" value="1"/>
</dbReference>
<proteinExistence type="inferred from homology"/>
<feature type="compositionally biased region" description="Basic and acidic residues" evidence="14">
    <location>
        <begin position="1"/>
        <end position="16"/>
    </location>
</feature>
<comment type="subcellular location">
    <subcellularLocation>
        <location evidence="1 10">Cytoplasm</location>
    </subcellularLocation>
</comment>
<comment type="caution">
    <text evidence="15">The sequence shown here is derived from an EMBL/GenBank/DDBJ whole genome shotgun (WGS) entry which is preliminary data.</text>
</comment>
<keyword evidence="16" id="KW-1185">Reference proteome</keyword>
<dbReference type="PRINTS" id="PR00773">
    <property type="entry name" value="GRPEPROTEIN"/>
</dbReference>
<dbReference type="STRING" id="1464123.SAMN05444126_10652"/>
<feature type="compositionally biased region" description="Basic and acidic residues" evidence="14">
    <location>
        <begin position="43"/>
        <end position="54"/>
    </location>
</feature>
<dbReference type="GO" id="GO:0051087">
    <property type="term" value="F:protein-folding chaperone binding"/>
    <property type="evidence" value="ECO:0007669"/>
    <property type="project" value="InterPro"/>
</dbReference>
<dbReference type="SUPFAM" id="SSF58014">
    <property type="entry name" value="Coiled-coil domain of nucleotide exchange factor GrpE"/>
    <property type="match status" value="1"/>
</dbReference>